<evidence type="ECO:0000256" key="1">
    <source>
        <dbReference type="SAM" id="MobiDB-lite"/>
    </source>
</evidence>
<keyword evidence="3" id="KW-1185">Reference proteome</keyword>
<accession>A0A852V8F2</accession>
<evidence type="ECO:0000313" key="2">
    <source>
        <dbReference type="EMBL" id="NYF44366.1"/>
    </source>
</evidence>
<dbReference type="EMBL" id="JACCCO010000003">
    <property type="protein sequence ID" value="NYF44366.1"/>
    <property type="molecule type" value="Genomic_DNA"/>
</dbReference>
<evidence type="ECO:0000313" key="3">
    <source>
        <dbReference type="Proteomes" id="UP000576393"/>
    </source>
</evidence>
<proteinExistence type="predicted"/>
<feature type="region of interest" description="Disordered" evidence="1">
    <location>
        <begin position="36"/>
        <end position="89"/>
    </location>
</feature>
<dbReference type="Proteomes" id="UP000576393">
    <property type="component" value="Unassembled WGS sequence"/>
</dbReference>
<sequence length="147" mass="14777">MQEFVGVRPYEAGLDLQAAGTADHDQPGPGVALQRLEQCSGGGGVDRGIGDRTRHGVGEVGSGVSGLVSADQDVQSGQDRGDAPGIEDVDVLPDDVLPLLVDPGGVAGERCDVVPPVEGFGDDAASDTARGSDDSDAHGFSPVLCVA</sequence>
<reference evidence="2 3" key="1">
    <citation type="submission" date="2020-07" db="EMBL/GenBank/DDBJ databases">
        <title>Sequencing the genomes of 1000 actinobacteria strains.</title>
        <authorList>
            <person name="Klenk H.-P."/>
        </authorList>
    </citation>
    <scope>NUCLEOTIDE SEQUENCE [LARGE SCALE GENOMIC DNA]</scope>
    <source>
        <strain evidence="2 3">DSM 45763</strain>
    </source>
</reference>
<feature type="compositionally biased region" description="Basic and acidic residues" evidence="1">
    <location>
        <begin position="48"/>
        <end position="57"/>
    </location>
</feature>
<gene>
    <name evidence="2" type="ORF">HDA43_006593</name>
</gene>
<comment type="caution">
    <text evidence="2">The sequence shown here is derived from an EMBL/GenBank/DDBJ whole genome shotgun (WGS) entry which is preliminary data.</text>
</comment>
<protein>
    <submittedName>
        <fullName evidence="2">Uncharacterized protein</fullName>
    </submittedName>
</protein>
<organism evidence="2 3">
    <name type="scientific">Streptosporangium sandarakinum</name>
    <dbReference type="NCBI Taxonomy" id="1260955"/>
    <lineage>
        <taxon>Bacteria</taxon>
        <taxon>Bacillati</taxon>
        <taxon>Actinomycetota</taxon>
        <taxon>Actinomycetes</taxon>
        <taxon>Streptosporangiales</taxon>
        <taxon>Streptosporangiaceae</taxon>
        <taxon>Streptosporangium</taxon>
    </lineage>
</organism>
<feature type="region of interest" description="Disordered" evidence="1">
    <location>
        <begin position="107"/>
        <end position="142"/>
    </location>
</feature>
<dbReference type="AlphaFoldDB" id="A0A852V8F2"/>
<name>A0A852V8F2_9ACTN</name>